<name>A0A8J7WAM7_9RHOB</name>
<dbReference type="Pfam" id="PF02922">
    <property type="entry name" value="CBM_48"/>
    <property type="match status" value="1"/>
</dbReference>
<dbReference type="SUPFAM" id="SSF51445">
    <property type="entry name" value="(Trans)glycosidases"/>
    <property type="match status" value="1"/>
</dbReference>
<comment type="similarity">
    <text evidence="1">Belongs to the glycosyl hydrolase 13 family.</text>
</comment>
<reference evidence="5" key="1">
    <citation type="submission" date="2021-04" db="EMBL/GenBank/DDBJ databases">
        <authorList>
            <person name="Yoon J."/>
        </authorList>
    </citation>
    <scope>NUCLEOTIDE SEQUENCE</scope>
    <source>
        <strain evidence="5">KMU-90</strain>
    </source>
</reference>
<evidence type="ECO:0000256" key="3">
    <source>
        <dbReference type="ARBA" id="ARBA00023295"/>
    </source>
</evidence>
<dbReference type="Pfam" id="PF00128">
    <property type="entry name" value="Alpha-amylase"/>
    <property type="match status" value="1"/>
</dbReference>
<dbReference type="InterPro" id="IPR044505">
    <property type="entry name" value="GlgX_Isoamylase_N_E_set"/>
</dbReference>
<dbReference type="SUPFAM" id="SSF51011">
    <property type="entry name" value="Glycosyl hydrolase domain"/>
    <property type="match status" value="1"/>
</dbReference>
<dbReference type="NCBIfam" id="TIGR02100">
    <property type="entry name" value="glgX_debranch"/>
    <property type="match status" value="1"/>
</dbReference>
<proteinExistence type="inferred from homology"/>
<comment type="caution">
    <text evidence="5">The sequence shown here is derived from an EMBL/GenBank/DDBJ whole genome shotgun (WGS) entry which is preliminary data.</text>
</comment>
<accession>A0A8J7WAM7</accession>
<organism evidence="5 6">
    <name type="scientific">Thetidibacter halocola</name>
    <dbReference type="NCBI Taxonomy" id="2827239"/>
    <lineage>
        <taxon>Bacteria</taxon>
        <taxon>Pseudomonadati</taxon>
        <taxon>Pseudomonadota</taxon>
        <taxon>Alphaproteobacteria</taxon>
        <taxon>Rhodobacterales</taxon>
        <taxon>Roseobacteraceae</taxon>
        <taxon>Thetidibacter</taxon>
    </lineage>
</organism>
<dbReference type="CDD" id="cd02856">
    <property type="entry name" value="E_set_GDE_Isoamylase_N"/>
    <property type="match status" value="1"/>
</dbReference>
<dbReference type="InterPro" id="IPR011837">
    <property type="entry name" value="Glycogen_debranch_GlgX"/>
</dbReference>
<dbReference type="Gene3D" id="2.60.40.1180">
    <property type="entry name" value="Golgi alpha-mannosidase II"/>
    <property type="match status" value="1"/>
</dbReference>
<dbReference type="GO" id="GO:0004135">
    <property type="term" value="F:amylo-alpha-1,6-glucosidase activity"/>
    <property type="evidence" value="ECO:0007669"/>
    <property type="project" value="InterPro"/>
</dbReference>
<dbReference type="InterPro" id="IPR013783">
    <property type="entry name" value="Ig-like_fold"/>
</dbReference>
<evidence type="ECO:0000313" key="5">
    <source>
        <dbReference type="EMBL" id="MBS0123252.1"/>
    </source>
</evidence>
<dbReference type="Gene3D" id="3.20.20.80">
    <property type="entry name" value="Glycosidases"/>
    <property type="match status" value="1"/>
</dbReference>
<protein>
    <submittedName>
        <fullName evidence="5">Glycogen debranching protein GlgX</fullName>
    </submittedName>
</protein>
<sequence length="690" mass="77477">MNGFQLTAGLPFPLGATFDGEGVNFAVFSQHATRVTLCLCDDSGKEIFLVDLAERDGHVWHGYISGMRPGQQYGYRVHGPYIPDEGHRFNPHKLLIDPYAKKLTGKPLWNDALHGYEVGHKLGDLSFDRRDSAPFMPRSVVVDPAFTWGGNGAIAERPWSETVIYEAHVKGLTARRKDLSNRGTYLAMASDPMLDHLTKLGVTAIELLPVQAFVDDRFLVERGLRNYWGYMTYGFFAPEPRYMTGGDIAEFQQMVARFHSAGIEVILDVVYNHTAEGGEMGPTLCFRGFDNASYYRLAPDRRYYVDDTGCGNALNMDHPFTLRLVMDSLRYWVEVMHVDGFRFDLASTLARTGGMFDRDGPFLRAVRQDPVLNRVKLIAEPWDVGPGGYQLGAYPAPFSEWNDKYRDTVRRFWKGDEGIARKLARRVAGSAMQFDHDGRRATSSVNFLTSHDGFTLMDVVSHDRKNNIENGEDNRDGHDHNFSDNCGVEGLTDDPGILARRDRRRRNLLATLMLSQGTPMILAGDELGNSQGGNNNAYCQDNPVGWVDWSNADPAFLEFVRRAIAFRAAHPILRQRRFLHAQQRFVDGKHDLTWRRADGAPMSSEDWEAPDLRFLGVEMRMARGTPAYEPRMGAIYAVFNAGEAVTVTLPEAEKGRQWQRGFDTNDTAPATPDHVAADSVVAFVLRSVAD</sequence>
<dbReference type="InterPro" id="IPR006047">
    <property type="entry name" value="GH13_cat_dom"/>
</dbReference>
<keyword evidence="3" id="KW-0326">Glycosidase</keyword>
<dbReference type="AlphaFoldDB" id="A0A8J7WAM7"/>
<dbReference type="InterPro" id="IPR017853">
    <property type="entry name" value="GH"/>
</dbReference>
<dbReference type="RefSeq" id="WP_212535201.1">
    <property type="nucleotide sequence ID" value="NZ_JAGTUU010000001.1"/>
</dbReference>
<gene>
    <name evidence="5" type="primary">glgX</name>
    <name evidence="5" type="ORF">KB874_03810</name>
</gene>
<keyword evidence="6" id="KW-1185">Reference proteome</keyword>
<dbReference type="CDD" id="cd11326">
    <property type="entry name" value="AmyAc_Glg_debranch"/>
    <property type="match status" value="1"/>
</dbReference>
<dbReference type="SMART" id="SM00642">
    <property type="entry name" value="Aamy"/>
    <property type="match status" value="1"/>
</dbReference>
<feature type="domain" description="Glycosyl hydrolase family 13 catalytic" evidence="4">
    <location>
        <begin position="183"/>
        <end position="567"/>
    </location>
</feature>
<dbReference type="InterPro" id="IPR004193">
    <property type="entry name" value="Glyco_hydro_13_N"/>
</dbReference>
<dbReference type="PANTHER" id="PTHR43002">
    <property type="entry name" value="GLYCOGEN DEBRANCHING ENZYME"/>
    <property type="match status" value="1"/>
</dbReference>
<dbReference type="Gene3D" id="2.60.40.10">
    <property type="entry name" value="Immunoglobulins"/>
    <property type="match status" value="1"/>
</dbReference>
<dbReference type="GO" id="GO:0005980">
    <property type="term" value="P:glycogen catabolic process"/>
    <property type="evidence" value="ECO:0007669"/>
    <property type="project" value="InterPro"/>
</dbReference>
<dbReference type="InterPro" id="IPR014756">
    <property type="entry name" value="Ig_E-set"/>
</dbReference>
<dbReference type="Proteomes" id="UP000681356">
    <property type="component" value="Unassembled WGS sequence"/>
</dbReference>
<evidence type="ECO:0000256" key="2">
    <source>
        <dbReference type="ARBA" id="ARBA00022801"/>
    </source>
</evidence>
<dbReference type="InterPro" id="IPR013780">
    <property type="entry name" value="Glyco_hydro_b"/>
</dbReference>
<dbReference type="EMBL" id="JAGTUU010000001">
    <property type="protein sequence ID" value="MBS0123252.1"/>
    <property type="molecule type" value="Genomic_DNA"/>
</dbReference>
<evidence type="ECO:0000313" key="6">
    <source>
        <dbReference type="Proteomes" id="UP000681356"/>
    </source>
</evidence>
<evidence type="ECO:0000259" key="4">
    <source>
        <dbReference type="SMART" id="SM00642"/>
    </source>
</evidence>
<keyword evidence="2" id="KW-0378">Hydrolase</keyword>
<dbReference type="SUPFAM" id="SSF81296">
    <property type="entry name" value="E set domains"/>
    <property type="match status" value="1"/>
</dbReference>
<evidence type="ECO:0000256" key="1">
    <source>
        <dbReference type="ARBA" id="ARBA00008061"/>
    </source>
</evidence>